<feature type="transmembrane region" description="Helical" evidence="2">
    <location>
        <begin position="340"/>
        <end position="363"/>
    </location>
</feature>
<evidence type="ECO:0008006" key="5">
    <source>
        <dbReference type="Google" id="ProtNLM"/>
    </source>
</evidence>
<evidence type="ECO:0000256" key="2">
    <source>
        <dbReference type="SAM" id="Phobius"/>
    </source>
</evidence>
<dbReference type="EMBL" id="MATO01000084">
    <property type="protein sequence ID" value="OCS84195.1"/>
    <property type="molecule type" value="Genomic_DNA"/>
</dbReference>
<comment type="subcellular location">
    <subcellularLocation>
        <location evidence="1">Cell envelope</location>
    </subcellularLocation>
</comment>
<dbReference type="InterPro" id="IPR032694">
    <property type="entry name" value="CopC/D"/>
</dbReference>
<feature type="transmembrane region" description="Helical" evidence="2">
    <location>
        <begin position="178"/>
        <end position="202"/>
    </location>
</feature>
<feature type="transmembrane region" description="Helical" evidence="2">
    <location>
        <begin position="77"/>
        <end position="102"/>
    </location>
</feature>
<organism evidence="3 4">
    <name type="scientific">Caryophanon latum</name>
    <dbReference type="NCBI Taxonomy" id="33977"/>
    <lineage>
        <taxon>Bacteria</taxon>
        <taxon>Bacillati</taxon>
        <taxon>Bacillota</taxon>
        <taxon>Bacilli</taxon>
        <taxon>Bacillales</taxon>
        <taxon>Caryophanaceae</taxon>
        <taxon>Caryophanon</taxon>
    </lineage>
</organism>
<dbReference type="PANTHER" id="PTHR34820">
    <property type="entry name" value="INNER MEMBRANE PROTEIN YEBZ"/>
    <property type="match status" value="1"/>
</dbReference>
<dbReference type="GO" id="GO:0006825">
    <property type="term" value="P:copper ion transport"/>
    <property type="evidence" value="ECO:0007669"/>
    <property type="project" value="InterPro"/>
</dbReference>
<accession>A0A1C0YAM6</accession>
<feature type="transmembrane region" description="Helical" evidence="2">
    <location>
        <begin position="41"/>
        <end position="65"/>
    </location>
</feature>
<keyword evidence="2" id="KW-1133">Transmembrane helix</keyword>
<feature type="transmembrane region" description="Helical" evidence="2">
    <location>
        <begin position="114"/>
        <end position="135"/>
    </location>
</feature>
<dbReference type="Proteomes" id="UP000093482">
    <property type="component" value="Unassembled WGS sequence"/>
</dbReference>
<sequence length="364" mass="40089">MELFVLLSQAVLYICFALLLGTFILRIIPSELRPNVVVRQKVLVVVTALIPLAAFLPVLDITLYIAPRLGFTNALSIVLTTYTVGTAWDATLLIALVFVVLLMRTTATSKVASYVGIVLTTLLIVSVAWSSHAAALNATTGIVSDTLHLVGASVWVGILLVISFFAKDTNNWLAFLNWFTYTAVGCLAIIGISGFMLMDIMVDGYINAWMIDYGQGLLMKHLLLVPIFLFAFANTAVSRFFLLRDKPFQPLPWIRFEAILLSLIFIVTSAFSQQNPPHGAYLSEELVSPIFKWFHPDVTIGASNVIGFVVNLQSVLFLFASLFAIIALIVSFFFKKIPPIVSFIISIIAVVCIYALLMVTTVIR</sequence>
<keyword evidence="2" id="KW-0472">Membrane</keyword>
<evidence type="ECO:0000313" key="3">
    <source>
        <dbReference type="EMBL" id="OCS84195.1"/>
    </source>
</evidence>
<keyword evidence="2" id="KW-0812">Transmembrane</keyword>
<dbReference type="PANTHER" id="PTHR34820:SF4">
    <property type="entry name" value="INNER MEMBRANE PROTEIN YEBZ"/>
    <property type="match status" value="1"/>
</dbReference>
<dbReference type="AlphaFoldDB" id="A0A1C0YAM6"/>
<dbReference type="GO" id="GO:0030313">
    <property type="term" value="C:cell envelope"/>
    <property type="evidence" value="ECO:0007669"/>
    <property type="project" value="UniProtKB-SubCell"/>
</dbReference>
<evidence type="ECO:0000256" key="1">
    <source>
        <dbReference type="ARBA" id="ARBA00004196"/>
    </source>
</evidence>
<keyword evidence="4" id="KW-1185">Reference proteome</keyword>
<gene>
    <name evidence="3" type="ORF">A6K76_16095</name>
</gene>
<evidence type="ECO:0000313" key="4">
    <source>
        <dbReference type="Proteomes" id="UP000093482"/>
    </source>
</evidence>
<feature type="transmembrane region" description="Helical" evidence="2">
    <location>
        <begin position="6"/>
        <end position="29"/>
    </location>
</feature>
<dbReference type="RefSeq" id="WP_066466594.1">
    <property type="nucleotide sequence ID" value="NZ_MATO01000084.1"/>
</dbReference>
<feature type="transmembrane region" description="Helical" evidence="2">
    <location>
        <begin position="147"/>
        <end position="166"/>
    </location>
</feature>
<dbReference type="OrthoDB" id="2387346at2"/>
<feature type="transmembrane region" description="Helical" evidence="2">
    <location>
        <begin position="315"/>
        <end position="334"/>
    </location>
</feature>
<comment type="caution">
    <text evidence="3">The sequence shown here is derived from an EMBL/GenBank/DDBJ whole genome shotgun (WGS) entry which is preliminary data.</text>
</comment>
<reference evidence="3 4" key="1">
    <citation type="submission" date="2016-07" db="EMBL/GenBank/DDBJ databases">
        <title>Caryophanon latum genome sequencing.</title>
        <authorList>
            <person name="Verma A."/>
            <person name="Pal Y."/>
            <person name="Krishnamurthi S."/>
        </authorList>
    </citation>
    <scope>NUCLEOTIDE SEQUENCE [LARGE SCALE GENOMIC DNA]</scope>
    <source>
        <strain evidence="3 4">DSM 14151</strain>
    </source>
</reference>
<feature type="transmembrane region" description="Helical" evidence="2">
    <location>
        <begin position="222"/>
        <end position="242"/>
    </location>
</feature>
<dbReference type="GO" id="GO:0005886">
    <property type="term" value="C:plasma membrane"/>
    <property type="evidence" value="ECO:0007669"/>
    <property type="project" value="TreeGrafter"/>
</dbReference>
<protein>
    <recommendedName>
        <fullName evidence="5">Copper resistance protein D domain-containing protein</fullName>
    </recommendedName>
</protein>
<feature type="transmembrane region" description="Helical" evidence="2">
    <location>
        <begin position="254"/>
        <end position="273"/>
    </location>
</feature>
<proteinExistence type="predicted"/>
<name>A0A1C0YAM6_9BACL</name>